<gene>
    <name evidence="2" type="ORF">DFR41_103349</name>
</gene>
<keyword evidence="3" id="KW-1185">Reference proteome</keyword>
<dbReference type="EMBL" id="QQAV01000003">
    <property type="protein sequence ID" value="RDI26192.1"/>
    <property type="molecule type" value="Genomic_DNA"/>
</dbReference>
<accession>A0A370FJP1</accession>
<feature type="chain" id="PRO_5016570925" description="DUF3299 domain-containing protein" evidence="1">
    <location>
        <begin position="24"/>
        <end position="186"/>
    </location>
</feature>
<evidence type="ECO:0008006" key="4">
    <source>
        <dbReference type="Google" id="ProtNLM"/>
    </source>
</evidence>
<organism evidence="2 3">
    <name type="scientific">Pseudacidovorax intermedius</name>
    <dbReference type="NCBI Taxonomy" id="433924"/>
    <lineage>
        <taxon>Bacteria</taxon>
        <taxon>Pseudomonadati</taxon>
        <taxon>Pseudomonadota</taxon>
        <taxon>Betaproteobacteria</taxon>
        <taxon>Burkholderiales</taxon>
        <taxon>Comamonadaceae</taxon>
        <taxon>Pseudacidovorax</taxon>
    </lineage>
</organism>
<dbReference type="Gene3D" id="2.40.50.870">
    <property type="entry name" value="Protein of unknown function (DUF3299)"/>
    <property type="match status" value="1"/>
</dbReference>
<feature type="signal peptide" evidence="1">
    <location>
        <begin position="1"/>
        <end position="23"/>
    </location>
</feature>
<dbReference type="InterPro" id="IPR021727">
    <property type="entry name" value="DUF3299"/>
</dbReference>
<protein>
    <recommendedName>
        <fullName evidence="4">DUF3299 domain-containing protein</fullName>
    </recommendedName>
</protein>
<name>A0A370FJP1_9BURK</name>
<evidence type="ECO:0000256" key="1">
    <source>
        <dbReference type="SAM" id="SignalP"/>
    </source>
</evidence>
<dbReference type="OrthoDB" id="9784998at2"/>
<dbReference type="AlphaFoldDB" id="A0A370FJP1"/>
<dbReference type="Pfam" id="PF11736">
    <property type="entry name" value="DUF3299"/>
    <property type="match status" value="1"/>
</dbReference>
<dbReference type="RefSeq" id="WP_114802759.1">
    <property type="nucleotide sequence ID" value="NZ_QQAV01000003.1"/>
</dbReference>
<dbReference type="Proteomes" id="UP000255265">
    <property type="component" value="Unassembled WGS sequence"/>
</dbReference>
<comment type="caution">
    <text evidence="2">The sequence shown here is derived from an EMBL/GenBank/DDBJ whole genome shotgun (WGS) entry which is preliminary data.</text>
</comment>
<evidence type="ECO:0000313" key="2">
    <source>
        <dbReference type="EMBL" id="RDI26192.1"/>
    </source>
</evidence>
<evidence type="ECO:0000313" key="3">
    <source>
        <dbReference type="Proteomes" id="UP000255265"/>
    </source>
</evidence>
<reference evidence="2 3" key="1">
    <citation type="submission" date="2018-07" db="EMBL/GenBank/DDBJ databases">
        <title>Genomic Encyclopedia of Type Strains, Phase IV (KMG-IV): sequencing the most valuable type-strain genomes for metagenomic binning, comparative biology and taxonomic classification.</title>
        <authorList>
            <person name="Goeker M."/>
        </authorList>
    </citation>
    <scope>NUCLEOTIDE SEQUENCE [LARGE SCALE GENOMIC DNA]</scope>
    <source>
        <strain evidence="2 3">DSM 21352</strain>
    </source>
</reference>
<keyword evidence="1" id="KW-0732">Signal</keyword>
<sequence length="186" mass="20158">MTLSRRTLIAGLLLPGLAAAAWAREPAYRTIGWDALLPAGWDPWAEFSAGGVDLRQLSDDDPRAKAALARLRRVWDQAPTNAALDGTLVRLPGYVVPLEQTAQGLRELLLVPHYGACIHTPPPPANQIVHVRLETPARSVGTMDTVWISGRLQVARTETNEAVSGWKLAGQRVERYAGTPSASALR</sequence>
<proteinExistence type="predicted"/>